<protein>
    <recommendedName>
        <fullName evidence="2">histidine kinase</fullName>
        <ecNumber evidence="2">2.7.13.3</ecNumber>
    </recommendedName>
</protein>
<evidence type="ECO:0000256" key="1">
    <source>
        <dbReference type="ARBA" id="ARBA00000085"/>
    </source>
</evidence>
<dbReference type="InterPro" id="IPR050980">
    <property type="entry name" value="2C_sensor_his_kinase"/>
</dbReference>
<dbReference type="InterPro" id="IPR003594">
    <property type="entry name" value="HATPase_dom"/>
</dbReference>
<dbReference type="PROSITE" id="PS50109">
    <property type="entry name" value="HIS_KIN"/>
    <property type="match status" value="1"/>
</dbReference>
<keyword evidence="7" id="KW-0812">Transmembrane</keyword>
<feature type="transmembrane region" description="Helical" evidence="7">
    <location>
        <begin position="53"/>
        <end position="70"/>
    </location>
</feature>
<dbReference type="EMBL" id="JBHRYB010000001">
    <property type="protein sequence ID" value="MFC3678649.1"/>
    <property type="molecule type" value="Genomic_DNA"/>
</dbReference>
<keyword evidence="7" id="KW-1133">Transmembrane helix</keyword>
<evidence type="ECO:0000256" key="2">
    <source>
        <dbReference type="ARBA" id="ARBA00012438"/>
    </source>
</evidence>
<reference evidence="10" key="1">
    <citation type="journal article" date="2019" name="Int. J. Syst. Evol. Microbiol.">
        <title>The Global Catalogue of Microorganisms (GCM) 10K type strain sequencing project: providing services to taxonomists for standard genome sequencing and annotation.</title>
        <authorList>
            <consortium name="The Broad Institute Genomics Platform"/>
            <consortium name="The Broad Institute Genome Sequencing Center for Infectious Disease"/>
            <person name="Wu L."/>
            <person name="Ma J."/>
        </authorList>
    </citation>
    <scope>NUCLEOTIDE SEQUENCE [LARGE SCALE GENOMIC DNA]</scope>
    <source>
        <strain evidence="10">KCTC 42424</strain>
    </source>
</reference>
<comment type="caution">
    <text evidence="9">The sequence shown here is derived from an EMBL/GenBank/DDBJ whole genome shotgun (WGS) entry which is preliminary data.</text>
</comment>
<keyword evidence="7" id="KW-0472">Membrane</keyword>
<evidence type="ECO:0000313" key="9">
    <source>
        <dbReference type="EMBL" id="MFC3678649.1"/>
    </source>
</evidence>
<name>A0ABV7VN90_9GAMM</name>
<evidence type="ECO:0000256" key="7">
    <source>
        <dbReference type="SAM" id="Phobius"/>
    </source>
</evidence>
<dbReference type="InterPro" id="IPR036890">
    <property type="entry name" value="HATPase_C_sf"/>
</dbReference>
<dbReference type="EC" id="2.7.13.3" evidence="2"/>
<dbReference type="PANTHER" id="PTHR44936">
    <property type="entry name" value="SENSOR PROTEIN CREC"/>
    <property type="match status" value="1"/>
</dbReference>
<dbReference type="InterPro" id="IPR005467">
    <property type="entry name" value="His_kinase_dom"/>
</dbReference>
<evidence type="ECO:0000256" key="6">
    <source>
        <dbReference type="ARBA" id="ARBA00023012"/>
    </source>
</evidence>
<evidence type="ECO:0000256" key="4">
    <source>
        <dbReference type="ARBA" id="ARBA00022679"/>
    </source>
</evidence>
<evidence type="ECO:0000313" key="10">
    <source>
        <dbReference type="Proteomes" id="UP001595722"/>
    </source>
</evidence>
<keyword evidence="10" id="KW-1185">Reference proteome</keyword>
<comment type="catalytic activity">
    <reaction evidence="1">
        <text>ATP + protein L-histidine = ADP + protein N-phospho-L-histidine.</text>
        <dbReference type="EC" id="2.7.13.3"/>
    </reaction>
</comment>
<keyword evidence="6" id="KW-0902">Two-component regulatory system</keyword>
<dbReference type="Proteomes" id="UP001595722">
    <property type="component" value="Unassembled WGS sequence"/>
</dbReference>
<dbReference type="SMART" id="SM00387">
    <property type="entry name" value="HATPase_c"/>
    <property type="match status" value="1"/>
</dbReference>
<keyword evidence="4" id="KW-0808">Transferase</keyword>
<organism evidence="9 10">
    <name type="scientific">Bacterioplanoides pacificum</name>
    <dbReference type="NCBI Taxonomy" id="1171596"/>
    <lineage>
        <taxon>Bacteria</taxon>
        <taxon>Pseudomonadati</taxon>
        <taxon>Pseudomonadota</taxon>
        <taxon>Gammaproteobacteria</taxon>
        <taxon>Oceanospirillales</taxon>
        <taxon>Oceanospirillaceae</taxon>
        <taxon>Bacterioplanoides</taxon>
    </lineage>
</organism>
<dbReference type="Pfam" id="PF02518">
    <property type="entry name" value="HATPase_c"/>
    <property type="match status" value="1"/>
</dbReference>
<evidence type="ECO:0000259" key="8">
    <source>
        <dbReference type="PROSITE" id="PS50109"/>
    </source>
</evidence>
<proteinExistence type="predicted"/>
<evidence type="ECO:0000256" key="5">
    <source>
        <dbReference type="ARBA" id="ARBA00022777"/>
    </source>
</evidence>
<sequence length="544" mass="62220">MNKGREEKFRFSMHYPWRTLCAAVLLGSYALLLLSPALQQRLALPAGWWQPEYLQGAFVVLLLVAWFELVRFRQQQQKLRSLVEQLWLTKRELQLKAQTSASHTDKLKLFISDKLLEYIEYDEKFLHFKSIASEVRHNGVISFDKVQSALLYARDHSLPDEQGTQATLYLEALVGMRYLWDLLDLSTTDNMALHIGDHIAACEEQVFAAELQGINAEELPQAPLFDPRQALVDSLTLHLGLEVLRRGNKDSTEAAEPQALWQAVLEDHPDEPLYLQDNNGHFRVDIFPCEVLLGNANHFVLLLENLLRNAQFFAGKRQYKSPFPGVSVSLKEQQHYLDLSIYNRGPHISPQQQAQMFQLGYSTRRVKEHNGKGLGLYFVQQIVQGFDGVVVPHNIDNQACQYHLRLQLADGEIRHISLHQQLEDGLPLIRTDDCAAQKHWQLVLDKALVSIEVSQPAADCVSRLEVNNRFRSWFDPQHPGRPQWQITLSGRKQDKLSFIALDIRGVEFNLRMPTLTGRMDGIPALDDGPDVDKLGEHFQAPDDF</sequence>
<dbReference type="GO" id="GO:0016301">
    <property type="term" value="F:kinase activity"/>
    <property type="evidence" value="ECO:0007669"/>
    <property type="project" value="UniProtKB-KW"/>
</dbReference>
<keyword evidence="5 9" id="KW-0418">Kinase</keyword>
<feature type="domain" description="Histidine kinase" evidence="8">
    <location>
        <begin position="292"/>
        <end position="410"/>
    </location>
</feature>
<evidence type="ECO:0000256" key="3">
    <source>
        <dbReference type="ARBA" id="ARBA00022553"/>
    </source>
</evidence>
<dbReference type="PANTHER" id="PTHR44936:SF9">
    <property type="entry name" value="SENSOR PROTEIN CREC"/>
    <property type="match status" value="1"/>
</dbReference>
<dbReference type="Gene3D" id="3.30.565.10">
    <property type="entry name" value="Histidine kinase-like ATPase, C-terminal domain"/>
    <property type="match status" value="1"/>
</dbReference>
<gene>
    <name evidence="9" type="ORF">ACFOMG_00820</name>
</gene>
<keyword evidence="3" id="KW-0597">Phosphoprotein</keyword>
<dbReference type="SUPFAM" id="SSF55874">
    <property type="entry name" value="ATPase domain of HSP90 chaperone/DNA topoisomerase II/histidine kinase"/>
    <property type="match status" value="1"/>
</dbReference>
<accession>A0ABV7VN90</accession>
<dbReference type="RefSeq" id="WP_376864199.1">
    <property type="nucleotide sequence ID" value="NZ_JBHRYB010000001.1"/>
</dbReference>